<evidence type="ECO:0000256" key="1">
    <source>
        <dbReference type="ARBA" id="ARBA00009995"/>
    </source>
</evidence>
<accession>A0AAW1H1Q6</accession>
<evidence type="ECO:0000313" key="4">
    <source>
        <dbReference type="EMBL" id="KAK9669932.1"/>
    </source>
</evidence>
<evidence type="ECO:0000256" key="3">
    <source>
        <dbReference type="ARBA" id="ARBA00022679"/>
    </source>
</evidence>
<dbReference type="InterPro" id="IPR002213">
    <property type="entry name" value="UDP_glucos_trans"/>
</dbReference>
<keyword evidence="5" id="KW-1185">Reference proteome</keyword>
<dbReference type="CDD" id="cd03784">
    <property type="entry name" value="GT1_Gtf-like"/>
    <property type="match status" value="1"/>
</dbReference>
<comment type="caution">
    <text evidence="4">The sequence shown here is derived from an EMBL/GenBank/DDBJ whole genome shotgun (WGS) entry which is preliminary data.</text>
</comment>
<evidence type="ECO:0000256" key="2">
    <source>
        <dbReference type="ARBA" id="ARBA00022676"/>
    </source>
</evidence>
<protein>
    <submittedName>
        <fullName evidence="4">Uncharacterized protein</fullName>
    </submittedName>
</protein>
<dbReference type="PANTHER" id="PTHR48046:SF1">
    <property type="entry name" value="GLYCOSYLTRANSFERASE-RELATED"/>
    <property type="match status" value="1"/>
</dbReference>
<comment type="similarity">
    <text evidence="1">Belongs to the UDP-glycosyltransferase family.</text>
</comment>
<sequence length="444" mass="49248">MVKSSKPHVALFASPGLGHLIPIVELAKRLIAQHGFTVTVFAVTTEAGRAEDELLRSATSSWPGLFDTVVLPNVVDDSLGVEPKTGIIPRMLGMVRGALPTLRSSISEMVVKPTAIIVDQFGIEAVKVLAEEFDVLKYVFIASNAWFLAYNAYLPYVQNKVDPNKMFYIPGCESIPGRDLLQLTFDPNCRAYRDFASIGRDIMTVDGILVNTWEDLEPRTLAAFKDDLSMKSIVKVPVYPIGPIIGRPKQPDESVVYVSFGSGGTISTQQTIELAWGLELSKHRFIWVIRPPIENDRSASLFKSVHDLDDSISKCLPKGFLDRTRDLGIVVSKWVPQEEIIRHRSVGGFSIVNGVPIIAWPLYAEQNMNATMLSENLGIAIRPEGKPSEVLVGREEIERMVKCVMDNEEFGLRRRVKDLKKSAYEALKEGGSYCALSKIAKDLK</sequence>
<organism evidence="4 5">
    <name type="scientific">Saponaria officinalis</name>
    <name type="common">Common soapwort</name>
    <name type="synonym">Lychnis saponaria</name>
    <dbReference type="NCBI Taxonomy" id="3572"/>
    <lineage>
        <taxon>Eukaryota</taxon>
        <taxon>Viridiplantae</taxon>
        <taxon>Streptophyta</taxon>
        <taxon>Embryophyta</taxon>
        <taxon>Tracheophyta</taxon>
        <taxon>Spermatophyta</taxon>
        <taxon>Magnoliopsida</taxon>
        <taxon>eudicotyledons</taxon>
        <taxon>Gunneridae</taxon>
        <taxon>Pentapetalae</taxon>
        <taxon>Caryophyllales</taxon>
        <taxon>Caryophyllaceae</taxon>
        <taxon>Caryophylleae</taxon>
        <taxon>Saponaria</taxon>
    </lineage>
</organism>
<reference evidence="4" key="1">
    <citation type="submission" date="2024-03" db="EMBL/GenBank/DDBJ databases">
        <title>WGS assembly of Saponaria officinalis var. Norfolk2.</title>
        <authorList>
            <person name="Jenkins J."/>
            <person name="Shu S."/>
            <person name="Grimwood J."/>
            <person name="Barry K."/>
            <person name="Goodstein D."/>
            <person name="Schmutz J."/>
            <person name="Leebens-Mack J."/>
            <person name="Osbourn A."/>
        </authorList>
    </citation>
    <scope>NUCLEOTIDE SEQUENCE [LARGE SCALE GENOMIC DNA]</scope>
    <source>
        <strain evidence="4">JIC</strain>
    </source>
</reference>
<dbReference type="Gene3D" id="3.40.50.2000">
    <property type="entry name" value="Glycogen Phosphorylase B"/>
    <property type="match status" value="2"/>
</dbReference>
<dbReference type="GO" id="GO:0016135">
    <property type="term" value="P:saponin biosynthetic process"/>
    <property type="evidence" value="ECO:0007669"/>
    <property type="project" value="UniProtKB-ARBA"/>
</dbReference>
<evidence type="ECO:0000313" key="5">
    <source>
        <dbReference type="Proteomes" id="UP001443914"/>
    </source>
</evidence>
<dbReference type="Pfam" id="PF00201">
    <property type="entry name" value="UDPGT"/>
    <property type="match status" value="1"/>
</dbReference>
<dbReference type="EMBL" id="JBDFQZ010000013">
    <property type="protein sequence ID" value="KAK9669932.1"/>
    <property type="molecule type" value="Genomic_DNA"/>
</dbReference>
<gene>
    <name evidence="4" type="ORF">RND81_13G164900</name>
</gene>
<dbReference type="GO" id="GO:0008194">
    <property type="term" value="F:UDP-glycosyltransferase activity"/>
    <property type="evidence" value="ECO:0007669"/>
    <property type="project" value="InterPro"/>
</dbReference>
<proteinExistence type="inferred from homology"/>
<keyword evidence="3" id="KW-0808">Transferase</keyword>
<keyword evidence="2" id="KW-0328">Glycosyltransferase</keyword>
<dbReference type="AlphaFoldDB" id="A0AAW1H1Q6"/>
<dbReference type="GO" id="GO:0016104">
    <property type="term" value="P:triterpenoid biosynthetic process"/>
    <property type="evidence" value="ECO:0007669"/>
    <property type="project" value="UniProtKB-ARBA"/>
</dbReference>
<dbReference type="FunFam" id="3.40.50.2000:FF:000056">
    <property type="entry name" value="Glycosyltransferase"/>
    <property type="match status" value="1"/>
</dbReference>
<dbReference type="Proteomes" id="UP001443914">
    <property type="component" value="Unassembled WGS sequence"/>
</dbReference>
<dbReference type="PANTHER" id="PTHR48046">
    <property type="entry name" value="UDP-GLYCOSYLTRANSFERASE 72E1"/>
    <property type="match status" value="1"/>
</dbReference>
<dbReference type="SUPFAM" id="SSF53756">
    <property type="entry name" value="UDP-Glycosyltransferase/glycogen phosphorylase"/>
    <property type="match status" value="1"/>
</dbReference>
<name>A0AAW1H1Q6_SAPOF</name>